<name>A0ABU7KDA9_9ACTN</name>
<proteinExistence type="predicted"/>
<evidence type="ECO:0000313" key="1">
    <source>
        <dbReference type="EMBL" id="MEE2040219.1"/>
    </source>
</evidence>
<organism evidence="1 2">
    <name type="scientific">Nocardiopsis codii</name>
    <dbReference type="NCBI Taxonomy" id="3065942"/>
    <lineage>
        <taxon>Bacteria</taxon>
        <taxon>Bacillati</taxon>
        <taxon>Actinomycetota</taxon>
        <taxon>Actinomycetes</taxon>
        <taxon>Streptosporangiales</taxon>
        <taxon>Nocardiopsidaceae</taxon>
        <taxon>Nocardiopsis</taxon>
    </lineage>
</organism>
<gene>
    <name evidence="1" type="ORF">Q8791_23670</name>
</gene>
<reference evidence="1 2" key="1">
    <citation type="submission" date="2023-08" db="EMBL/GenBank/DDBJ databases">
        <authorList>
            <person name="Girao M."/>
            <person name="Carvalho M.F."/>
        </authorList>
    </citation>
    <scope>NUCLEOTIDE SEQUENCE [LARGE SCALE GENOMIC DNA]</scope>
    <source>
        <strain evidence="1 2">CT-R113</strain>
    </source>
</reference>
<protein>
    <submittedName>
        <fullName evidence="1">Uncharacterized protein</fullName>
    </submittedName>
</protein>
<dbReference type="Proteomes" id="UP001356095">
    <property type="component" value="Unassembled WGS sequence"/>
</dbReference>
<sequence>MSSKNSSQGNEFGMKITPDTSLSTLVLVARLMAEMAAEVIIDKVGTPYRFPTVDEVSCGQHAHIMADTERYLRRRVGNRSHVDTFVWNSMLAAKVARDYAARAEQSGKSTDRVRVWRAYLDAARWSRLARA</sequence>
<comment type="caution">
    <text evidence="1">The sequence shown here is derived from an EMBL/GenBank/DDBJ whole genome shotgun (WGS) entry which is preliminary data.</text>
</comment>
<dbReference type="EMBL" id="JAUZMY010000026">
    <property type="protein sequence ID" value="MEE2040219.1"/>
    <property type="molecule type" value="Genomic_DNA"/>
</dbReference>
<keyword evidence="2" id="KW-1185">Reference proteome</keyword>
<evidence type="ECO:0000313" key="2">
    <source>
        <dbReference type="Proteomes" id="UP001356095"/>
    </source>
</evidence>
<dbReference type="RefSeq" id="WP_330093988.1">
    <property type="nucleotide sequence ID" value="NZ_JAUZMY010000026.1"/>
</dbReference>
<accession>A0ABU7KDA9</accession>